<organism evidence="3 4">
    <name type="scientific">Solemya velum gill symbiont</name>
    <dbReference type="NCBI Taxonomy" id="2340"/>
    <lineage>
        <taxon>Bacteria</taxon>
        <taxon>Pseudomonadati</taxon>
        <taxon>Pseudomonadota</taxon>
        <taxon>Gammaproteobacteria</taxon>
        <taxon>sulfur-oxidizing symbionts</taxon>
    </lineage>
</organism>
<evidence type="ECO:0000256" key="1">
    <source>
        <dbReference type="SAM" id="MobiDB-lite"/>
    </source>
</evidence>
<gene>
    <name evidence="3" type="ORF">BOV88_03685</name>
</gene>
<evidence type="ECO:0000313" key="3">
    <source>
        <dbReference type="EMBL" id="OOY35749.1"/>
    </source>
</evidence>
<protein>
    <submittedName>
        <fullName evidence="3">Uncharacterized protein</fullName>
    </submittedName>
</protein>
<comment type="caution">
    <text evidence="3">The sequence shown here is derived from an EMBL/GenBank/DDBJ whole genome shotgun (WGS) entry which is preliminary data.</text>
</comment>
<dbReference type="AlphaFoldDB" id="A0A1T2DY25"/>
<dbReference type="RefSeq" id="WP_078452764.1">
    <property type="nucleotide sequence ID" value="NZ_MPNX01000003.1"/>
</dbReference>
<dbReference type="GeneID" id="86991000"/>
<keyword evidence="2" id="KW-0732">Signal</keyword>
<feature type="compositionally biased region" description="Basic residues" evidence="1">
    <location>
        <begin position="51"/>
        <end position="117"/>
    </location>
</feature>
<proteinExistence type="predicted"/>
<accession>A0A1T2DY25</accession>
<feature type="signal peptide" evidence="2">
    <location>
        <begin position="1"/>
        <end position="23"/>
    </location>
</feature>
<feature type="region of interest" description="Disordered" evidence="1">
    <location>
        <begin position="48"/>
        <end position="117"/>
    </location>
</feature>
<feature type="chain" id="PRO_5013340916" evidence="2">
    <location>
        <begin position="24"/>
        <end position="155"/>
    </location>
</feature>
<dbReference type="EMBL" id="MPNX01000003">
    <property type="protein sequence ID" value="OOY35749.1"/>
    <property type="molecule type" value="Genomic_DNA"/>
</dbReference>
<evidence type="ECO:0000256" key="2">
    <source>
        <dbReference type="SAM" id="SignalP"/>
    </source>
</evidence>
<sequence length="155" mass="18110">MKLRLISVATAISALLVVTPAVADKKDGHHKHGGKDSSVIVVRGDRDRVTRHSHKHRHGDRKHVHKHRHGPRYSHHRNGHGHKKGRHHRRDHVVKHKHWHRHPGGLKHSHKHKHGRNFSHHRDHVRHYSSHDHFDAEDFFAGMLLYGIIDGLDEH</sequence>
<name>A0A1T2DY25_SOVGS</name>
<reference evidence="3 4" key="1">
    <citation type="submission" date="2016-11" db="EMBL/GenBank/DDBJ databases">
        <title>Mixed transmission modes and dynamic genome evolution in an obligate animal-bacterial symbiosis.</title>
        <authorList>
            <person name="Russell S.L."/>
            <person name="Corbett-Detig R.B."/>
            <person name="Cavanaugh C.M."/>
        </authorList>
    </citation>
    <scope>NUCLEOTIDE SEQUENCE [LARGE SCALE GENOMIC DNA]</scope>
    <source>
        <strain evidence="3">MA-KB16</strain>
    </source>
</reference>
<evidence type="ECO:0000313" key="4">
    <source>
        <dbReference type="Proteomes" id="UP000190962"/>
    </source>
</evidence>
<dbReference type="Proteomes" id="UP000190962">
    <property type="component" value="Unassembled WGS sequence"/>
</dbReference>